<feature type="domain" description="Outer membrane protein beta-barrel" evidence="3">
    <location>
        <begin position="7"/>
        <end position="179"/>
    </location>
</feature>
<feature type="signal peptide" evidence="2">
    <location>
        <begin position="1"/>
        <end position="19"/>
    </location>
</feature>
<evidence type="ECO:0000313" key="4">
    <source>
        <dbReference type="EMBL" id="MFD2201059.1"/>
    </source>
</evidence>
<evidence type="ECO:0000256" key="1">
    <source>
        <dbReference type="ARBA" id="ARBA00022729"/>
    </source>
</evidence>
<reference evidence="5" key="1">
    <citation type="journal article" date="2019" name="Int. J. Syst. Evol. Microbiol.">
        <title>The Global Catalogue of Microorganisms (GCM) 10K type strain sequencing project: providing services to taxonomists for standard genome sequencing and annotation.</title>
        <authorList>
            <consortium name="The Broad Institute Genomics Platform"/>
            <consortium name="The Broad Institute Genome Sequencing Center for Infectious Disease"/>
            <person name="Wu L."/>
            <person name="Ma J."/>
        </authorList>
    </citation>
    <scope>NUCLEOTIDE SEQUENCE [LARGE SCALE GENOMIC DNA]</scope>
    <source>
        <strain evidence="5">KCTC 19812</strain>
    </source>
</reference>
<evidence type="ECO:0000313" key="5">
    <source>
        <dbReference type="Proteomes" id="UP001597414"/>
    </source>
</evidence>
<proteinExistence type="predicted"/>
<comment type="caution">
    <text evidence="4">The sequence shown here is derived from an EMBL/GenBank/DDBJ whole genome shotgun (WGS) entry which is preliminary data.</text>
</comment>
<keyword evidence="1 2" id="KW-0732">Signal</keyword>
<sequence length="179" mass="19710">MRKIGLSLLFILSVSLGMAQVNKVHLSGGYTLANIDDSDLSGDGWRINGKYEYQPIGTLISYGLSIGYMSVSTEETNAKYTVNVVPIYFNPRLYFREGKMKPFLQGALGFHMSNQKREGTLGSVKSNDSGVTLGAGAGTIYSLNDQLFLNLEYELLYLANGFYKNNLTNSFNLGIGVKF</sequence>
<protein>
    <submittedName>
        <fullName evidence="4">Outer membrane beta-barrel protein</fullName>
    </submittedName>
</protein>
<evidence type="ECO:0000256" key="2">
    <source>
        <dbReference type="SAM" id="SignalP"/>
    </source>
</evidence>
<dbReference type="InterPro" id="IPR027385">
    <property type="entry name" value="Beta-barrel_OMP"/>
</dbReference>
<dbReference type="Pfam" id="PF13505">
    <property type="entry name" value="OMP_b-brl"/>
    <property type="match status" value="1"/>
</dbReference>
<evidence type="ECO:0000259" key="3">
    <source>
        <dbReference type="Pfam" id="PF13505"/>
    </source>
</evidence>
<gene>
    <name evidence="4" type="ORF">ACFSKV_05750</name>
</gene>
<organism evidence="4 5">
    <name type="scientific">Shivajiella indica</name>
    <dbReference type="NCBI Taxonomy" id="872115"/>
    <lineage>
        <taxon>Bacteria</taxon>
        <taxon>Pseudomonadati</taxon>
        <taxon>Bacteroidota</taxon>
        <taxon>Cytophagia</taxon>
        <taxon>Cytophagales</taxon>
        <taxon>Cyclobacteriaceae</taxon>
        <taxon>Shivajiella</taxon>
    </lineage>
</organism>
<dbReference type="Gene3D" id="2.40.160.20">
    <property type="match status" value="1"/>
</dbReference>
<keyword evidence="5" id="KW-1185">Reference proteome</keyword>
<dbReference type="InterPro" id="IPR011250">
    <property type="entry name" value="OMP/PagP_B-barrel"/>
</dbReference>
<dbReference type="SUPFAM" id="SSF56925">
    <property type="entry name" value="OMPA-like"/>
    <property type="match status" value="1"/>
</dbReference>
<name>A0ABW5B736_9BACT</name>
<dbReference type="EMBL" id="JBHUIV010000010">
    <property type="protein sequence ID" value="MFD2201059.1"/>
    <property type="molecule type" value="Genomic_DNA"/>
</dbReference>
<feature type="chain" id="PRO_5046165690" evidence="2">
    <location>
        <begin position="20"/>
        <end position="179"/>
    </location>
</feature>
<dbReference type="RefSeq" id="WP_380800952.1">
    <property type="nucleotide sequence ID" value="NZ_JBHUIV010000010.1"/>
</dbReference>
<dbReference type="Proteomes" id="UP001597414">
    <property type="component" value="Unassembled WGS sequence"/>
</dbReference>
<accession>A0ABW5B736</accession>